<comment type="caution">
    <text evidence="1">The sequence shown here is derived from an EMBL/GenBank/DDBJ whole genome shotgun (WGS) entry which is preliminary data.</text>
</comment>
<organism evidence="1 2">
    <name type="scientific">Flavobacterium taihuense</name>
    <dbReference type="NCBI Taxonomy" id="2857508"/>
    <lineage>
        <taxon>Bacteria</taxon>
        <taxon>Pseudomonadati</taxon>
        <taxon>Bacteroidota</taxon>
        <taxon>Flavobacteriia</taxon>
        <taxon>Flavobacteriales</taxon>
        <taxon>Flavobacteriaceae</taxon>
        <taxon>Flavobacterium</taxon>
    </lineage>
</organism>
<sequence length="115" mass="12769">MKILIILNEGPYSNEKSYNGLRTGIQLLNQVKDVQVSYFLFADAIGSIIQNQKPSATKYNAGELIEELINKKASIKVCKSCMEARGNISHIEGVEISNMAEYADLIINADKIITF</sequence>
<dbReference type="InterPro" id="IPR003787">
    <property type="entry name" value="Sulphur_relay_DsrE/F-like"/>
</dbReference>
<reference evidence="1 2" key="1">
    <citation type="submission" date="2021-07" db="EMBL/GenBank/DDBJ databases">
        <title>Flavobacterium sp. nov. isolated from sediment on the Taihu Lake.</title>
        <authorList>
            <person name="Qu J.-H."/>
        </authorList>
    </citation>
    <scope>NUCLEOTIDE SEQUENCE [LARGE SCALE GENOMIC DNA]</scope>
    <source>
        <strain evidence="1 2">NAS39</strain>
    </source>
</reference>
<proteinExistence type="predicted"/>
<accession>A0ABS6XW26</accession>
<evidence type="ECO:0000313" key="2">
    <source>
        <dbReference type="Proteomes" id="UP000812031"/>
    </source>
</evidence>
<dbReference type="RefSeq" id="WP_219316983.1">
    <property type="nucleotide sequence ID" value="NZ_JAHWYN010000006.1"/>
</dbReference>
<name>A0ABS6XW26_9FLAO</name>
<dbReference type="Pfam" id="PF02635">
    <property type="entry name" value="DsrE"/>
    <property type="match status" value="1"/>
</dbReference>
<dbReference type="PANTHER" id="PTHR34874">
    <property type="entry name" value="PROTEIN YCHN"/>
    <property type="match status" value="1"/>
</dbReference>
<gene>
    <name evidence="1" type="ORF">KZH69_08360</name>
</gene>
<dbReference type="PANTHER" id="PTHR34874:SF1">
    <property type="entry name" value="PROTEIN YCHN"/>
    <property type="match status" value="1"/>
</dbReference>
<protein>
    <submittedName>
        <fullName evidence="1">DsrE family protein</fullName>
    </submittedName>
</protein>
<dbReference type="EMBL" id="JAHWYN010000006">
    <property type="protein sequence ID" value="MBW4360496.1"/>
    <property type="molecule type" value="Genomic_DNA"/>
</dbReference>
<evidence type="ECO:0000313" key="1">
    <source>
        <dbReference type="EMBL" id="MBW4360496.1"/>
    </source>
</evidence>
<dbReference type="Proteomes" id="UP000812031">
    <property type="component" value="Unassembled WGS sequence"/>
</dbReference>
<keyword evidence="2" id="KW-1185">Reference proteome</keyword>